<proteinExistence type="predicted"/>
<keyword evidence="2" id="KW-1185">Reference proteome</keyword>
<evidence type="ECO:0000313" key="2">
    <source>
        <dbReference type="Proteomes" id="UP000249723"/>
    </source>
</evidence>
<accession>A0A2X0NBY8</accession>
<name>A0A2X0NBY8_9BASI</name>
<reference evidence="2" key="1">
    <citation type="submission" date="2016-10" db="EMBL/GenBank/DDBJ databases">
        <authorList>
            <person name="Jeantristanb JTB J.-T."/>
            <person name="Ricardo R."/>
        </authorList>
    </citation>
    <scope>NUCLEOTIDE SEQUENCE [LARGE SCALE GENOMIC DNA]</scope>
</reference>
<dbReference type="STRING" id="289078.A0A2X0NBY8"/>
<organism evidence="1 2">
    <name type="scientific">Microbotryum saponariae</name>
    <dbReference type="NCBI Taxonomy" id="289078"/>
    <lineage>
        <taxon>Eukaryota</taxon>
        <taxon>Fungi</taxon>
        <taxon>Dikarya</taxon>
        <taxon>Basidiomycota</taxon>
        <taxon>Pucciniomycotina</taxon>
        <taxon>Microbotryomycetes</taxon>
        <taxon>Microbotryales</taxon>
        <taxon>Microbotryaceae</taxon>
        <taxon>Microbotryum</taxon>
    </lineage>
</organism>
<sequence>MYICRSYPLAGSLCKVSFCPTVSNGVAVCTTNSSDFNCNTGYNKCNNTCNTGYKKVNGACLPNTLVCDVTKCPSSKGTPICTSESAGTECDITCDTGYNKKSIAFYDNFRTTKNGEPTVTVASIDACAAYCLASRGCVLGRH</sequence>
<dbReference type="Proteomes" id="UP000249723">
    <property type="component" value="Unassembled WGS sequence"/>
</dbReference>
<dbReference type="EMBL" id="FMWP01000126">
    <property type="protein sequence ID" value="SDA02527.1"/>
    <property type="molecule type" value="Genomic_DNA"/>
</dbReference>
<evidence type="ECO:0000313" key="1">
    <source>
        <dbReference type="EMBL" id="SDA02527.1"/>
    </source>
</evidence>
<dbReference type="AlphaFoldDB" id="A0A2X0NBY8"/>
<gene>
    <name evidence="1" type="ORF">BZ3500_MVSOF-1268-A1-R1_CHR7-2G09479</name>
</gene>
<protein>
    <submittedName>
        <fullName evidence="1">BZ3500_MvSof-1268-A1-R1_Chr7-2g09479 protein</fullName>
    </submittedName>
</protein>